<evidence type="ECO:0000313" key="2">
    <source>
        <dbReference type="EMBL" id="ADL58228.1"/>
    </source>
</evidence>
<dbReference type="EMBL" id="CP001710">
    <property type="protein sequence ID" value="ADL58228.1"/>
    <property type="molecule type" value="Genomic_DNA"/>
</dbReference>
<keyword evidence="1" id="KW-1133">Transmembrane helix</keyword>
<organism evidence="2 3">
    <name type="scientific">Methanothermobacter marburgensis (strain ATCC BAA-927 / DSM 2133 / JCM 14651 / NBRC 100331 / OCM 82 / Marburg)</name>
    <name type="common">Methanobacterium thermoautotrophicum</name>
    <dbReference type="NCBI Taxonomy" id="79929"/>
    <lineage>
        <taxon>Archaea</taxon>
        <taxon>Methanobacteriati</taxon>
        <taxon>Methanobacteriota</taxon>
        <taxon>Methanomada group</taxon>
        <taxon>Methanobacteria</taxon>
        <taxon>Methanobacteriales</taxon>
        <taxon>Methanobacteriaceae</taxon>
        <taxon>Methanothermobacter</taxon>
    </lineage>
</organism>
<dbReference type="AlphaFoldDB" id="D9PVI0"/>
<sequence>MVMDYLLRKILGFFIGHRVLSIGTKYMPTNSTEREYVDMLNYTKTMLIEIERAHINTSNIFDNLTRELGTDNIPKNRKFIELKPAENRVDEYALLSNIIMGSDRYLYIEVFNGGRIMDEFVSIIEKEKGRIIEKSSSEILARFLSKNDAIRVAIKLIGAGSKRGINVRAAAGMTGAAAIERAINLNREIGEVPGVGFTKLGGEFAIIFTSEFEPLSGSPSYRDNYLFIDMIDSTGFIERFGRDSLVEIMNDIKAYMENDCRGKIEGYREGGDDLIANFPTKDMALRAGIDSAWHAMDNGANIRVGIGKTRREAGERAQIADSIKLWNPTSIMIFDVADGIYGYFIPSPFTRSVIDFLMHKKSVALLVFVFVFVATFLGWNMGHWEFGLIAILLAVIYAATA</sequence>
<dbReference type="PaxDb" id="79929-MTBMA_c06330"/>
<accession>D9PVI0</accession>
<protein>
    <submittedName>
        <fullName evidence="2">Uncharacterized protein</fullName>
    </submittedName>
</protein>
<dbReference type="PATRIC" id="fig|79929.8.peg.617"/>
<keyword evidence="3" id="KW-1185">Reference proteome</keyword>
<evidence type="ECO:0000256" key="1">
    <source>
        <dbReference type="SAM" id="Phobius"/>
    </source>
</evidence>
<dbReference type="Proteomes" id="UP000000345">
    <property type="component" value="Chromosome"/>
</dbReference>
<dbReference type="STRING" id="79929.MTBMA_c06330"/>
<feature type="transmembrane region" description="Helical" evidence="1">
    <location>
        <begin position="362"/>
        <end position="378"/>
    </location>
</feature>
<dbReference type="GeneID" id="77399414"/>
<dbReference type="HOGENOM" id="CLU_682593_0_0_2"/>
<dbReference type="KEGG" id="mmg:MTBMA_c06330"/>
<keyword evidence="1" id="KW-0472">Membrane</keyword>
<dbReference type="GeneID" id="9704341"/>
<reference evidence="2 3" key="2">
    <citation type="journal article" date="2010" name="J. Bacteriol.">
        <title>Complete genome sequence of Methanothermobacter marburgensis, a methanoarchaeon model organism.</title>
        <authorList>
            <person name="Liesegang H."/>
            <person name="Kaster A.K."/>
            <person name="Wiezer A."/>
            <person name="Goenrich M."/>
            <person name="Wollherr A."/>
            <person name="Seedorf H."/>
            <person name="Gottschalk G."/>
            <person name="Thauer R.K."/>
        </authorList>
    </citation>
    <scope>NUCLEOTIDE SEQUENCE [LARGE SCALE GENOMIC DNA]</scope>
    <source>
        <strain evidence="3">ATCC BAA-927 / DSM 2133 / JCM 14651 / NBRC 100331 / OCM 82 / Marburg</strain>
    </source>
</reference>
<dbReference type="RefSeq" id="WP_013295452.1">
    <property type="nucleotide sequence ID" value="NC_014408.1"/>
</dbReference>
<proteinExistence type="predicted"/>
<name>D9PVI0_METTM</name>
<dbReference type="OrthoDB" id="81196at2157"/>
<keyword evidence="1" id="KW-0812">Transmembrane</keyword>
<evidence type="ECO:0000313" key="3">
    <source>
        <dbReference type="Proteomes" id="UP000000345"/>
    </source>
</evidence>
<gene>
    <name evidence="2" type="ordered locus">MTBMA_c06330</name>
</gene>
<feature type="transmembrane region" description="Helical" evidence="1">
    <location>
        <begin position="384"/>
        <end position="400"/>
    </location>
</feature>
<reference key="1">
    <citation type="submission" date="2009-08" db="EMBL/GenBank/DDBJ databases">
        <title>The genome sequence of Methanothermobacter marburgensis.</title>
        <authorList>
            <person name="Kaster A."/>
            <person name="Seedorf H."/>
            <person name="Goenrich M."/>
            <person name="Wiezer A."/>
            <person name="Liesegang H."/>
            <person name="Thauer R."/>
            <person name="Gottschalk G."/>
        </authorList>
    </citation>
    <scope>NUCLEOTIDE SEQUENCE</scope>
    <source>
        <strain>Marburg</strain>
    </source>
</reference>